<dbReference type="Pfam" id="PF03772">
    <property type="entry name" value="Competence"/>
    <property type="match status" value="1"/>
</dbReference>
<feature type="transmembrane region" description="Helical" evidence="6">
    <location>
        <begin position="387"/>
        <end position="409"/>
    </location>
</feature>
<dbReference type="PANTHER" id="PTHR30619">
    <property type="entry name" value="DNA INTERNALIZATION/COMPETENCE PROTEIN COMEC/REC2"/>
    <property type="match status" value="1"/>
</dbReference>
<sequence length="754" mass="79508">MNTDFRGLWMLGGAWATAWFAPQRWVLVPLLGMIAVLFVLAARRRHDPRYSAPWFTALLLMLLAATAVIVSDQGRAHCQLPGHGTQSYRVMWAFSETPRTGQDGALKGRAQIQRYWQDGTWHHCPIQVYATSTVPLPQAVAGYESLMRLEATGSRTGIQYFASVNSPSTGHGRAPHGPAERLKQRFVHTLDALPEPARALLPGMLYGDRSLQDDALSTAMKQTGLSHLTAVSGSNCAIIAGLVLLVLRGLGAPRWLALLGLGGALLLFSGFVGPEPSVLRAAVMGGLAALSLYVGRGRASLGILCLTGTLLLFADPSLAGEPAFLLSVLATLGIVVFTPPITEVLARRVPKLLAEPIAICTAAQLTCLPVVIALSEHFSLYSIPLNLLITPLVPLITVSGMLCVLLAPALPVLAGWLVWVPGLPAWGIGGLAGWAAGWPGAQRPWPQGTGGVLLAVVITLVLCASILLLAHAQVPWLRHGVRALLGAGVLVLCALVLPATLLVRPSAPEWNLAMCDVGQGDALVINTGGQGGWLIDTGNPGSGVLQCLDTLGVRHLEKVFITHAHEDHMGALPEVLQAIAVGEVLVSAGFRGAVQAPLRVLQPGEQQQEGSVSFTVLGPEPGLLRGASVNDTSLVLRVDFHAPGGPVSFFTAGDMESEAMSRLLTPNPPQGISVLKASHHGARNGGSELIERLHPKLLLIPVGAGNSYGHPHPQILEAAKRVGAQVLRTDQQGTVTITFAHGRATATRIGVPVR</sequence>
<keyword evidence="3 6" id="KW-0812">Transmembrane</keyword>
<dbReference type="KEGG" id="gcr:GcLGCM259_1466"/>
<dbReference type="AlphaFoldDB" id="A0A5B7WT81"/>
<evidence type="ECO:0000313" key="9">
    <source>
        <dbReference type="Proteomes" id="UP000307000"/>
    </source>
</evidence>
<keyword evidence="9" id="KW-1185">Reference proteome</keyword>
<dbReference type="PANTHER" id="PTHR30619:SF1">
    <property type="entry name" value="RECOMBINATION PROTEIN 2"/>
    <property type="match status" value="1"/>
</dbReference>
<name>A0A5B7WT81_9MICC</name>
<keyword evidence="2" id="KW-1003">Cell membrane</keyword>
<organism evidence="8 9">
    <name type="scientific">Glutamicibacter creatinolyticus</name>
    <dbReference type="NCBI Taxonomy" id="162496"/>
    <lineage>
        <taxon>Bacteria</taxon>
        <taxon>Bacillati</taxon>
        <taxon>Actinomycetota</taxon>
        <taxon>Actinomycetes</taxon>
        <taxon>Micrococcales</taxon>
        <taxon>Micrococcaceae</taxon>
        <taxon>Glutamicibacter</taxon>
    </lineage>
</organism>
<feature type="domain" description="Metallo-beta-lactamase" evidence="7">
    <location>
        <begin position="519"/>
        <end position="679"/>
    </location>
</feature>
<dbReference type="InterPro" id="IPR035681">
    <property type="entry name" value="ComA-like_MBL"/>
</dbReference>
<feature type="transmembrane region" description="Helical" evidence="6">
    <location>
        <begin position="450"/>
        <end position="471"/>
    </location>
</feature>
<dbReference type="GO" id="GO:0005886">
    <property type="term" value="C:plasma membrane"/>
    <property type="evidence" value="ECO:0007669"/>
    <property type="project" value="UniProtKB-SubCell"/>
</dbReference>
<dbReference type="RefSeq" id="WP_138926236.1">
    <property type="nucleotide sequence ID" value="NZ_CP034412.1"/>
</dbReference>
<evidence type="ECO:0000256" key="2">
    <source>
        <dbReference type="ARBA" id="ARBA00022475"/>
    </source>
</evidence>
<dbReference type="SMART" id="SM00849">
    <property type="entry name" value="Lactamase_B"/>
    <property type="match status" value="1"/>
</dbReference>
<dbReference type="InterPro" id="IPR052159">
    <property type="entry name" value="Competence_DNA_uptake"/>
</dbReference>
<feature type="transmembrane region" description="Helical" evidence="6">
    <location>
        <begin position="357"/>
        <end position="375"/>
    </location>
</feature>
<evidence type="ECO:0000256" key="4">
    <source>
        <dbReference type="ARBA" id="ARBA00022989"/>
    </source>
</evidence>
<keyword evidence="4 6" id="KW-1133">Transmembrane helix</keyword>
<dbReference type="InterPro" id="IPR001279">
    <property type="entry name" value="Metallo-B-lactamas"/>
</dbReference>
<reference evidence="8 9" key="1">
    <citation type="submission" date="2018-12" db="EMBL/GenBank/DDBJ databases">
        <title>Complete Genome Sequence of Glutamicibacter creatinolyticus strain LGCM259,isolated from an abscess of a 12-year-old mare in Italy.</title>
        <authorList>
            <person name="Santos R.G."/>
            <person name="Silva A.L."/>
            <person name="Seyffert N."/>
            <person name="Castro T.L.P."/>
            <person name="Attili A.R."/>
            <person name="Rifici C."/>
            <person name="Mazzullo G."/>
            <person name="Brenig B."/>
            <person name="Venanzi F."/>
            <person name="Azevedo V."/>
        </authorList>
    </citation>
    <scope>NUCLEOTIDE SEQUENCE [LARGE SCALE GENOMIC DNA]</scope>
    <source>
        <strain evidence="8 9">LGCM 259</strain>
    </source>
</reference>
<dbReference type="InterPro" id="IPR004477">
    <property type="entry name" value="ComEC_N"/>
</dbReference>
<feature type="transmembrane region" description="Helical" evidence="6">
    <location>
        <begin position="254"/>
        <end position="272"/>
    </location>
</feature>
<feature type="transmembrane region" description="Helical" evidence="6">
    <location>
        <begin position="483"/>
        <end position="503"/>
    </location>
</feature>
<keyword evidence="5 6" id="KW-0472">Membrane</keyword>
<feature type="transmembrane region" description="Helical" evidence="6">
    <location>
        <begin position="324"/>
        <end position="345"/>
    </location>
</feature>
<dbReference type="InterPro" id="IPR004797">
    <property type="entry name" value="Competence_ComEC/Rec2"/>
</dbReference>
<dbReference type="Proteomes" id="UP000307000">
    <property type="component" value="Chromosome"/>
</dbReference>
<feature type="transmembrane region" description="Helical" evidence="6">
    <location>
        <begin position="416"/>
        <end position="438"/>
    </location>
</feature>
<accession>A0A5B7WT81</accession>
<dbReference type="NCBIfam" id="TIGR00360">
    <property type="entry name" value="ComEC_N-term"/>
    <property type="match status" value="1"/>
</dbReference>
<dbReference type="Gene3D" id="3.60.15.10">
    <property type="entry name" value="Ribonuclease Z/Hydroxyacylglutathione hydrolase-like"/>
    <property type="match status" value="1"/>
</dbReference>
<dbReference type="InterPro" id="IPR036866">
    <property type="entry name" value="RibonucZ/Hydroxyglut_hydro"/>
</dbReference>
<dbReference type="NCBIfam" id="TIGR00361">
    <property type="entry name" value="ComEC_Rec2"/>
    <property type="match status" value="1"/>
</dbReference>
<feature type="transmembrane region" description="Helical" evidence="6">
    <location>
        <begin position="278"/>
        <end position="294"/>
    </location>
</feature>
<comment type="subcellular location">
    <subcellularLocation>
        <location evidence="1">Cell membrane</location>
        <topology evidence="1">Multi-pass membrane protein</topology>
    </subcellularLocation>
</comment>
<dbReference type="Pfam" id="PF00753">
    <property type="entry name" value="Lactamase_B"/>
    <property type="match status" value="1"/>
</dbReference>
<evidence type="ECO:0000259" key="7">
    <source>
        <dbReference type="SMART" id="SM00849"/>
    </source>
</evidence>
<dbReference type="EMBL" id="CP034412">
    <property type="protein sequence ID" value="QCY47197.1"/>
    <property type="molecule type" value="Genomic_DNA"/>
</dbReference>
<dbReference type="CDD" id="cd07731">
    <property type="entry name" value="ComA-like_MBL-fold"/>
    <property type="match status" value="1"/>
</dbReference>
<evidence type="ECO:0000256" key="5">
    <source>
        <dbReference type="ARBA" id="ARBA00023136"/>
    </source>
</evidence>
<proteinExistence type="predicted"/>
<feature type="transmembrane region" description="Helical" evidence="6">
    <location>
        <begin position="225"/>
        <end position="247"/>
    </location>
</feature>
<evidence type="ECO:0000256" key="3">
    <source>
        <dbReference type="ARBA" id="ARBA00022692"/>
    </source>
</evidence>
<feature type="transmembrane region" description="Helical" evidence="6">
    <location>
        <begin position="54"/>
        <end position="71"/>
    </location>
</feature>
<gene>
    <name evidence="8" type="ORF">GcLGCM259_1466</name>
</gene>
<protein>
    <submittedName>
        <fullName evidence="8">ComEC family competence protein</fullName>
    </submittedName>
</protein>
<evidence type="ECO:0000256" key="1">
    <source>
        <dbReference type="ARBA" id="ARBA00004651"/>
    </source>
</evidence>
<evidence type="ECO:0000256" key="6">
    <source>
        <dbReference type="SAM" id="Phobius"/>
    </source>
</evidence>
<dbReference type="SUPFAM" id="SSF56281">
    <property type="entry name" value="Metallo-hydrolase/oxidoreductase"/>
    <property type="match status" value="1"/>
</dbReference>
<feature type="transmembrane region" description="Helical" evidence="6">
    <location>
        <begin position="301"/>
        <end position="318"/>
    </location>
</feature>
<evidence type="ECO:0000313" key="8">
    <source>
        <dbReference type="EMBL" id="QCY47197.1"/>
    </source>
</evidence>
<feature type="transmembrane region" description="Helical" evidence="6">
    <location>
        <begin position="25"/>
        <end position="42"/>
    </location>
</feature>
<dbReference type="GO" id="GO:0030420">
    <property type="term" value="P:establishment of competence for transformation"/>
    <property type="evidence" value="ECO:0007669"/>
    <property type="project" value="InterPro"/>
</dbReference>